<evidence type="ECO:0000256" key="4">
    <source>
        <dbReference type="ARBA" id="ARBA00022519"/>
    </source>
</evidence>
<protein>
    <recommendedName>
        <fullName evidence="10">Xylose transport system permease protein XylH</fullName>
    </recommendedName>
</protein>
<sequence>MTSATEIGATPGAPQSASGQPGPQGRPQGSSSHRPRQVLGWVLRNVVWIWLVALVLGFGLFSQFFLSVMNLQNILVQATVLGLLALAVALPLLVGEIDLSLPANLGFSSAIGAWLYASVGGPWWITMLAGVAVATLIGWFNGLCITRLRMVSLIQTLSMMIVLQGALLALTQGKTITNLDDGYIWIGSATLGGWPIMPVIFVLALLAMSVLLRRTVLGRSIYAVGGNALASHAAGIRVHRIKIICYALAGFLAGVAGYLLASWQIAITSNQGASYLLYAIAAPIIGGVSVFGGRGSVLGILGGVLLLTVIQVGLAITNVPSFYVGMIGGVMIFIAVAIDAIRVRFFVQ</sequence>
<accession>A0AAI9N1Z9</accession>
<keyword evidence="5" id="KW-0762">Sugar transport</keyword>
<dbReference type="PANTHER" id="PTHR32196:SF32">
    <property type="entry name" value="XYLOSE TRANSPORT SYSTEM PERMEASE PROTEIN XYLH"/>
    <property type="match status" value="1"/>
</dbReference>
<dbReference type="EMBL" id="AEEC02000037">
    <property type="protein sequence ID" value="EOA02901.1"/>
    <property type="molecule type" value="Genomic_DNA"/>
</dbReference>
<keyword evidence="4" id="KW-0997">Cell inner membrane</keyword>
<dbReference type="CDD" id="cd06579">
    <property type="entry name" value="TM_PBP1_transp_AraH_like"/>
    <property type="match status" value="1"/>
</dbReference>
<evidence type="ECO:0000256" key="1">
    <source>
        <dbReference type="ARBA" id="ARBA00004651"/>
    </source>
</evidence>
<evidence type="ECO:0000256" key="9">
    <source>
        <dbReference type="ARBA" id="ARBA00035611"/>
    </source>
</evidence>
<comment type="subcellular location">
    <subcellularLocation>
        <location evidence="1">Cell membrane</location>
        <topology evidence="1">Multi-pass membrane protein</topology>
    </subcellularLocation>
</comment>
<evidence type="ECO:0000256" key="12">
    <source>
        <dbReference type="SAM" id="Phobius"/>
    </source>
</evidence>
<feature type="compositionally biased region" description="Low complexity" evidence="11">
    <location>
        <begin position="11"/>
        <end position="32"/>
    </location>
</feature>
<keyword evidence="7 12" id="KW-1133">Transmembrane helix</keyword>
<evidence type="ECO:0000256" key="6">
    <source>
        <dbReference type="ARBA" id="ARBA00022692"/>
    </source>
</evidence>
<comment type="caution">
    <text evidence="13">The sequence shown here is derived from an EMBL/GenBank/DDBJ whole genome shotgun (WGS) entry which is preliminary data.</text>
</comment>
<feature type="transmembrane region" description="Helical" evidence="12">
    <location>
        <begin position="183"/>
        <end position="212"/>
    </location>
</feature>
<feature type="transmembrane region" description="Helical" evidence="12">
    <location>
        <begin position="123"/>
        <end position="143"/>
    </location>
</feature>
<dbReference type="RefSeq" id="WP_006464860.1">
    <property type="nucleotide sequence ID" value="NZ_AEEC02000037.1"/>
</dbReference>
<reference evidence="13 14" key="1">
    <citation type="journal article" date="2013" name="Front. Microbiol.">
        <title>The genome of the endophytic bacterium H. frisingense GSF30(T) identifies diverse strategies in the Herbaspirillum genus to interact with plants.</title>
        <authorList>
            <person name="Straub D."/>
            <person name="Rothballer M."/>
            <person name="Hartmann A."/>
            <person name="Ludewig U."/>
        </authorList>
    </citation>
    <scope>NUCLEOTIDE SEQUENCE [LARGE SCALE GENOMIC DNA]</scope>
    <source>
        <strain evidence="13 14">GSF30</strain>
    </source>
</reference>
<proteinExistence type="predicted"/>
<evidence type="ECO:0000256" key="7">
    <source>
        <dbReference type="ARBA" id="ARBA00022989"/>
    </source>
</evidence>
<evidence type="ECO:0000256" key="8">
    <source>
        <dbReference type="ARBA" id="ARBA00023136"/>
    </source>
</evidence>
<evidence type="ECO:0000313" key="13">
    <source>
        <dbReference type="EMBL" id="EOA02901.1"/>
    </source>
</evidence>
<keyword evidence="8 12" id="KW-0472">Membrane</keyword>
<dbReference type="GO" id="GO:0022857">
    <property type="term" value="F:transmembrane transporter activity"/>
    <property type="evidence" value="ECO:0007669"/>
    <property type="project" value="InterPro"/>
</dbReference>
<gene>
    <name evidence="13" type="ORF">HFRIS_020336</name>
</gene>
<evidence type="ECO:0000256" key="5">
    <source>
        <dbReference type="ARBA" id="ARBA00022597"/>
    </source>
</evidence>
<organism evidence="13 14">
    <name type="scientific">Herbaspirillum frisingense GSF30</name>
    <dbReference type="NCBI Taxonomy" id="864073"/>
    <lineage>
        <taxon>Bacteria</taxon>
        <taxon>Pseudomonadati</taxon>
        <taxon>Pseudomonadota</taxon>
        <taxon>Betaproteobacteria</taxon>
        <taxon>Burkholderiales</taxon>
        <taxon>Oxalobacteraceae</taxon>
        <taxon>Herbaspirillum</taxon>
    </lineage>
</organism>
<feature type="transmembrane region" description="Helical" evidence="12">
    <location>
        <begin position="243"/>
        <end position="266"/>
    </location>
</feature>
<feature type="transmembrane region" description="Helical" evidence="12">
    <location>
        <begin position="298"/>
        <end position="316"/>
    </location>
</feature>
<dbReference type="AlphaFoldDB" id="A0AAI9N1Z9"/>
<comment type="function">
    <text evidence="9">Part of the binding-protein-dependent transport system for D-xylose. Probably responsible for the translocation of the substrate across the membrane.</text>
</comment>
<dbReference type="GO" id="GO:0005886">
    <property type="term" value="C:plasma membrane"/>
    <property type="evidence" value="ECO:0007669"/>
    <property type="project" value="UniProtKB-SubCell"/>
</dbReference>
<dbReference type="Pfam" id="PF02653">
    <property type="entry name" value="BPD_transp_2"/>
    <property type="match status" value="1"/>
</dbReference>
<feature type="transmembrane region" description="Helical" evidence="12">
    <location>
        <begin position="46"/>
        <end position="68"/>
    </location>
</feature>
<evidence type="ECO:0000256" key="10">
    <source>
        <dbReference type="ARBA" id="ARBA00035686"/>
    </source>
</evidence>
<feature type="transmembrane region" description="Helical" evidence="12">
    <location>
        <begin position="74"/>
        <end position="94"/>
    </location>
</feature>
<dbReference type="InterPro" id="IPR001851">
    <property type="entry name" value="ABC_transp_permease"/>
</dbReference>
<evidence type="ECO:0000313" key="14">
    <source>
        <dbReference type="Proteomes" id="UP000006772"/>
    </source>
</evidence>
<keyword evidence="6 12" id="KW-0812">Transmembrane</keyword>
<dbReference type="PANTHER" id="PTHR32196">
    <property type="entry name" value="ABC TRANSPORTER PERMEASE PROTEIN YPHD-RELATED-RELATED"/>
    <property type="match status" value="1"/>
</dbReference>
<feature type="transmembrane region" description="Helical" evidence="12">
    <location>
        <begin position="150"/>
        <end position="171"/>
    </location>
</feature>
<feature type="transmembrane region" description="Helical" evidence="12">
    <location>
        <begin position="272"/>
        <end position="291"/>
    </location>
</feature>
<keyword evidence="3" id="KW-1003">Cell membrane</keyword>
<name>A0AAI9N1Z9_9BURK</name>
<evidence type="ECO:0000256" key="11">
    <source>
        <dbReference type="SAM" id="MobiDB-lite"/>
    </source>
</evidence>
<evidence type="ECO:0000256" key="3">
    <source>
        <dbReference type="ARBA" id="ARBA00022475"/>
    </source>
</evidence>
<keyword evidence="2" id="KW-0813">Transport</keyword>
<dbReference type="Proteomes" id="UP000006772">
    <property type="component" value="Unassembled WGS sequence"/>
</dbReference>
<feature type="transmembrane region" description="Helical" evidence="12">
    <location>
        <begin position="322"/>
        <end position="341"/>
    </location>
</feature>
<feature type="region of interest" description="Disordered" evidence="11">
    <location>
        <begin position="1"/>
        <end position="33"/>
    </location>
</feature>
<evidence type="ECO:0000256" key="2">
    <source>
        <dbReference type="ARBA" id="ARBA00022448"/>
    </source>
</evidence>